<proteinExistence type="inferred from homology"/>
<dbReference type="GO" id="GO:0050380">
    <property type="term" value="F:undecaprenyl-diphosphatase activity"/>
    <property type="evidence" value="ECO:0007669"/>
    <property type="project" value="UniProtKB-UniRule"/>
</dbReference>
<keyword evidence="5 17" id="KW-1003">Cell membrane</keyword>
<dbReference type="HAMAP" id="MF_01006">
    <property type="entry name" value="Undec_diphosphatase"/>
    <property type="match status" value="1"/>
</dbReference>
<comment type="similarity">
    <text evidence="2 17">Belongs to the UppP family.</text>
</comment>
<dbReference type="GO" id="GO:0071555">
    <property type="term" value="P:cell wall organization"/>
    <property type="evidence" value="ECO:0007669"/>
    <property type="project" value="UniProtKB-KW"/>
</dbReference>
<evidence type="ECO:0000256" key="4">
    <source>
        <dbReference type="ARBA" id="ARBA00021581"/>
    </source>
</evidence>
<keyword evidence="9 17" id="KW-0573">Peptidoglycan synthesis</keyword>
<keyword evidence="11 17" id="KW-0472">Membrane</keyword>
<keyword evidence="6 17" id="KW-0812">Transmembrane</keyword>
<evidence type="ECO:0000313" key="19">
    <source>
        <dbReference type="Proteomes" id="UP000824178"/>
    </source>
</evidence>
<reference evidence="18" key="2">
    <citation type="submission" date="2021-04" db="EMBL/GenBank/DDBJ databases">
        <authorList>
            <person name="Gilroy R."/>
        </authorList>
    </citation>
    <scope>NUCLEOTIDE SEQUENCE</scope>
    <source>
        <strain evidence="18">742</strain>
    </source>
</reference>
<organism evidence="18 19">
    <name type="scientific">Candidatus Faecalibacterium intestinavium</name>
    <dbReference type="NCBI Taxonomy" id="2838580"/>
    <lineage>
        <taxon>Bacteria</taxon>
        <taxon>Bacillati</taxon>
        <taxon>Bacillota</taxon>
        <taxon>Clostridia</taxon>
        <taxon>Eubacteriales</taxon>
        <taxon>Oscillospiraceae</taxon>
        <taxon>Faecalibacterium</taxon>
    </lineage>
</organism>
<feature type="transmembrane region" description="Helical" evidence="17">
    <location>
        <begin position="224"/>
        <end position="244"/>
    </location>
</feature>
<evidence type="ECO:0000256" key="11">
    <source>
        <dbReference type="ARBA" id="ARBA00023136"/>
    </source>
</evidence>
<feature type="transmembrane region" description="Helical" evidence="17">
    <location>
        <begin position="192"/>
        <end position="212"/>
    </location>
</feature>
<feature type="transmembrane region" description="Helical" evidence="17">
    <location>
        <begin position="152"/>
        <end position="180"/>
    </location>
</feature>
<accession>A0A9E2KL87</accession>
<evidence type="ECO:0000313" key="18">
    <source>
        <dbReference type="EMBL" id="MBU3820381.1"/>
    </source>
</evidence>
<evidence type="ECO:0000256" key="9">
    <source>
        <dbReference type="ARBA" id="ARBA00022984"/>
    </source>
</evidence>
<reference evidence="18" key="1">
    <citation type="journal article" date="2021" name="PeerJ">
        <title>Extensive microbial diversity within the chicken gut microbiome revealed by metagenomics and culture.</title>
        <authorList>
            <person name="Gilroy R."/>
            <person name="Ravi A."/>
            <person name="Getino M."/>
            <person name="Pursley I."/>
            <person name="Horton D.L."/>
            <person name="Alikhan N.F."/>
            <person name="Baker D."/>
            <person name="Gharbi K."/>
            <person name="Hall N."/>
            <person name="Watson M."/>
            <person name="Adriaenssens E.M."/>
            <person name="Foster-Nyarko E."/>
            <person name="Jarju S."/>
            <person name="Secka A."/>
            <person name="Antonio M."/>
            <person name="Oren A."/>
            <person name="Chaudhuri R.R."/>
            <person name="La Ragione R."/>
            <person name="Hildebrand F."/>
            <person name="Pallen M.J."/>
        </authorList>
    </citation>
    <scope>NUCLEOTIDE SEQUENCE</scope>
    <source>
        <strain evidence="18">742</strain>
    </source>
</reference>
<comment type="subcellular location">
    <subcellularLocation>
        <location evidence="1 17">Cell membrane</location>
        <topology evidence="1 17">Multi-pass membrane protein</topology>
    </subcellularLocation>
</comment>
<evidence type="ECO:0000256" key="12">
    <source>
        <dbReference type="ARBA" id="ARBA00023251"/>
    </source>
</evidence>
<protein>
    <recommendedName>
        <fullName evidence="4 17">Undecaprenyl-diphosphatase</fullName>
        <ecNumber evidence="3 17">3.6.1.27</ecNumber>
    </recommendedName>
    <alternativeName>
        <fullName evidence="15 17">Bacitracin resistance protein</fullName>
    </alternativeName>
    <alternativeName>
        <fullName evidence="14 17">Undecaprenyl pyrophosphate phosphatase</fullName>
    </alternativeName>
</protein>
<evidence type="ECO:0000256" key="13">
    <source>
        <dbReference type="ARBA" id="ARBA00023316"/>
    </source>
</evidence>
<dbReference type="GO" id="GO:0005886">
    <property type="term" value="C:plasma membrane"/>
    <property type="evidence" value="ECO:0007669"/>
    <property type="project" value="UniProtKB-SubCell"/>
</dbReference>
<dbReference type="Proteomes" id="UP000824178">
    <property type="component" value="Unassembled WGS sequence"/>
</dbReference>
<dbReference type="Pfam" id="PF02673">
    <property type="entry name" value="BacA"/>
    <property type="match status" value="1"/>
</dbReference>
<evidence type="ECO:0000256" key="2">
    <source>
        <dbReference type="ARBA" id="ARBA00010621"/>
    </source>
</evidence>
<dbReference type="AlphaFoldDB" id="A0A9E2KL87"/>
<evidence type="ECO:0000256" key="15">
    <source>
        <dbReference type="ARBA" id="ARBA00032932"/>
    </source>
</evidence>
<evidence type="ECO:0000256" key="5">
    <source>
        <dbReference type="ARBA" id="ARBA00022475"/>
    </source>
</evidence>
<dbReference type="GO" id="GO:0008360">
    <property type="term" value="P:regulation of cell shape"/>
    <property type="evidence" value="ECO:0007669"/>
    <property type="project" value="UniProtKB-KW"/>
</dbReference>
<keyword evidence="13 17" id="KW-0961">Cell wall biogenesis/degradation</keyword>
<feature type="transmembrane region" description="Helical" evidence="17">
    <location>
        <begin position="112"/>
        <end position="132"/>
    </location>
</feature>
<evidence type="ECO:0000256" key="3">
    <source>
        <dbReference type="ARBA" id="ARBA00012374"/>
    </source>
</evidence>
<dbReference type="GO" id="GO:0046677">
    <property type="term" value="P:response to antibiotic"/>
    <property type="evidence" value="ECO:0007669"/>
    <property type="project" value="UniProtKB-UniRule"/>
</dbReference>
<feature type="transmembrane region" description="Helical" evidence="17">
    <location>
        <begin position="85"/>
        <end position="105"/>
    </location>
</feature>
<comment type="miscellaneous">
    <text evidence="17">Bacitracin is thought to be involved in the inhibition of peptidoglycan synthesis by sequestering undecaprenyl diphosphate, thereby reducing the pool of lipid carrier available.</text>
</comment>
<evidence type="ECO:0000256" key="8">
    <source>
        <dbReference type="ARBA" id="ARBA00022960"/>
    </source>
</evidence>
<evidence type="ECO:0000256" key="17">
    <source>
        <dbReference type="HAMAP-Rule" id="MF_01006"/>
    </source>
</evidence>
<evidence type="ECO:0000256" key="14">
    <source>
        <dbReference type="ARBA" id="ARBA00032707"/>
    </source>
</evidence>
<dbReference type="NCBIfam" id="NF001391">
    <property type="entry name" value="PRK00281.1-5"/>
    <property type="match status" value="1"/>
</dbReference>
<keyword evidence="7 17" id="KW-0378">Hydrolase</keyword>
<comment type="catalytic activity">
    <reaction evidence="16 17">
        <text>di-trans,octa-cis-undecaprenyl diphosphate + H2O = di-trans,octa-cis-undecaprenyl phosphate + phosphate + H(+)</text>
        <dbReference type="Rhea" id="RHEA:28094"/>
        <dbReference type="ChEBI" id="CHEBI:15377"/>
        <dbReference type="ChEBI" id="CHEBI:15378"/>
        <dbReference type="ChEBI" id="CHEBI:43474"/>
        <dbReference type="ChEBI" id="CHEBI:58405"/>
        <dbReference type="ChEBI" id="CHEBI:60392"/>
        <dbReference type="EC" id="3.6.1.27"/>
    </reaction>
</comment>
<feature type="transmembrane region" description="Helical" evidence="17">
    <location>
        <begin position="256"/>
        <end position="275"/>
    </location>
</feature>
<dbReference type="PANTHER" id="PTHR30622:SF3">
    <property type="entry name" value="UNDECAPRENYL-DIPHOSPHATASE"/>
    <property type="match status" value="1"/>
</dbReference>
<dbReference type="GO" id="GO:0009252">
    <property type="term" value="P:peptidoglycan biosynthetic process"/>
    <property type="evidence" value="ECO:0007669"/>
    <property type="project" value="UniProtKB-KW"/>
</dbReference>
<comment type="caution">
    <text evidence="18">The sequence shown here is derived from an EMBL/GenBank/DDBJ whole genome shotgun (WGS) entry which is preliminary data.</text>
</comment>
<dbReference type="InterPro" id="IPR003824">
    <property type="entry name" value="UppP"/>
</dbReference>
<sequence>MILEILKAILMGLVEGVTEWLPISSTGHMILLEQLVRFDASEEFLSMFRVVIQLGAILAVVVLYWGRLWPFGLRHGRLSAKPEAWSLWIKVAAATVPVLIVSPLDDWMEERFYNYITVAAMLILYGVLFILVEMRGSTARVNRLEQITLRDAFLIGLWQTLAIIPGTSRSGATIVGGLLLGLSRPCVAEFTFFLAIPVMAGASALKVVKFALSGVGMTGTEAAVLAVGCVSAFLVSMGAIRFLMGYVKRHDFRFFGVYRILLGGVVLAVAAFTALG</sequence>
<evidence type="ECO:0000256" key="7">
    <source>
        <dbReference type="ARBA" id="ARBA00022801"/>
    </source>
</evidence>
<dbReference type="EC" id="3.6.1.27" evidence="3 17"/>
<keyword evidence="8 17" id="KW-0133">Cell shape</keyword>
<feature type="transmembrane region" description="Helical" evidence="17">
    <location>
        <begin position="44"/>
        <end position="65"/>
    </location>
</feature>
<comment type="function">
    <text evidence="17">Catalyzes the dephosphorylation of undecaprenyl diphosphate (UPP). Confers resistance to bacitracin.</text>
</comment>
<keyword evidence="12 17" id="KW-0046">Antibiotic resistance</keyword>
<evidence type="ECO:0000256" key="16">
    <source>
        <dbReference type="ARBA" id="ARBA00047594"/>
    </source>
</evidence>
<evidence type="ECO:0000256" key="6">
    <source>
        <dbReference type="ARBA" id="ARBA00022692"/>
    </source>
</evidence>
<gene>
    <name evidence="17" type="primary">uppP</name>
    <name evidence="18" type="ORF">H9864_08465</name>
</gene>
<evidence type="ECO:0000256" key="1">
    <source>
        <dbReference type="ARBA" id="ARBA00004651"/>
    </source>
</evidence>
<name>A0A9E2KL87_9FIRM</name>
<dbReference type="EMBL" id="JAHLFH010000179">
    <property type="protein sequence ID" value="MBU3820381.1"/>
    <property type="molecule type" value="Genomic_DNA"/>
</dbReference>
<evidence type="ECO:0000256" key="10">
    <source>
        <dbReference type="ARBA" id="ARBA00022989"/>
    </source>
</evidence>
<dbReference type="PANTHER" id="PTHR30622">
    <property type="entry name" value="UNDECAPRENYL-DIPHOSPHATASE"/>
    <property type="match status" value="1"/>
</dbReference>
<keyword evidence="10 17" id="KW-1133">Transmembrane helix</keyword>